<proteinExistence type="predicted"/>
<reference evidence="4" key="1">
    <citation type="submission" date="2021-12" db="EMBL/GenBank/DDBJ databases">
        <title>Description of Gramella crocea sp. nov., a new bacterium isolated from activated sludge.</title>
        <authorList>
            <person name="Zhang X."/>
        </authorList>
    </citation>
    <scope>NUCLEOTIDE SEQUENCE</scope>
    <source>
        <strain evidence="4">YB25</strain>
    </source>
</reference>
<feature type="modified residue" description="4-aspartylphosphate" evidence="2">
    <location>
        <position position="52"/>
    </location>
</feature>
<dbReference type="InterPro" id="IPR011006">
    <property type="entry name" value="CheY-like_superfamily"/>
</dbReference>
<name>A0A9X1UZX8_9FLAO</name>
<dbReference type="InterPro" id="IPR001789">
    <property type="entry name" value="Sig_transdc_resp-reg_receiver"/>
</dbReference>
<dbReference type="SMART" id="SM00448">
    <property type="entry name" value="REC"/>
    <property type="match status" value="1"/>
</dbReference>
<dbReference type="InterPro" id="IPR050595">
    <property type="entry name" value="Bact_response_regulator"/>
</dbReference>
<dbReference type="Proteomes" id="UP001139344">
    <property type="component" value="Unassembled WGS sequence"/>
</dbReference>
<organism evidence="4 5">
    <name type="scientific">Christiangramia crocea</name>
    <dbReference type="NCBI Taxonomy" id="2904124"/>
    <lineage>
        <taxon>Bacteria</taxon>
        <taxon>Pseudomonadati</taxon>
        <taxon>Bacteroidota</taxon>
        <taxon>Flavobacteriia</taxon>
        <taxon>Flavobacteriales</taxon>
        <taxon>Flavobacteriaceae</taxon>
        <taxon>Christiangramia</taxon>
    </lineage>
</organism>
<dbReference type="AlphaFoldDB" id="A0A9X1UZX8"/>
<dbReference type="SUPFAM" id="SSF52172">
    <property type="entry name" value="CheY-like"/>
    <property type="match status" value="1"/>
</dbReference>
<sequence>MAKILIVDDDQTIGFMLKDILEFSGHEVTVSQQPRKTKENILKHNIELVLLDKLISGVDGTDVCAELREDEEVAKIPIIMMSALHNVGEVCKSAGATEFISKPFDMETLISKTNEILEKHNNKTS</sequence>
<dbReference type="PANTHER" id="PTHR44591:SF3">
    <property type="entry name" value="RESPONSE REGULATORY DOMAIN-CONTAINING PROTEIN"/>
    <property type="match status" value="1"/>
</dbReference>
<evidence type="ECO:0000256" key="2">
    <source>
        <dbReference type="PROSITE-ProRule" id="PRU00169"/>
    </source>
</evidence>
<dbReference type="GO" id="GO:0000160">
    <property type="term" value="P:phosphorelay signal transduction system"/>
    <property type="evidence" value="ECO:0007669"/>
    <property type="project" value="InterPro"/>
</dbReference>
<evidence type="ECO:0000256" key="1">
    <source>
        <dbReference type="ARBA" id="ARBA00022553"/>
    </source>
</evidence>
<evidence type="ECO:0000313" key="5">
    <source>
        <dbReference type="Proteomes" id="UP001139344"/>
    </source>
</evidence>
<dbReference type="PANTHER" id="PTHR44591">
    <property type="entry name" value="STRESS RESPONSE REGULATOR PROTEIN 1"/>
    <property type="match status" value="1"/>
</dbReference>
<dbReference type="Gene3D" id="3.40.50.2300">
    <property type="match status" value="1"/>
</dbReference>
<protein>
    <submittedName>
        <fullName evidence="4">Response regulator</fullName>
    </submittedName>
</protein>
<comment type="caution">
    <text evidence="4">The sequence shown here is derived from an EMBL/GenBank/DDBJ whole genome shotgun (WGS) entry which is preliminary data.</text>
</comment>
<accession>A0A9X1UZX8</accession>
<feature type="domain" description="Response regulatory" evidence="3">
    <location>
        <begin position="3"/>
        <end position="117"/>
    </location>
</feature>
<keyword evidence="5" id="KW-1185">Reference proteome</keyword>
<dbReference type="PROSITE" id="PS50110">
    <property type="entry name" value="RESPONSE_REGULATORY"/>
    <property type="match status" value="1"/>
</dbReference>
<gene>
    <name evidence="4" type="ORF">LU635_11830</name>
</gene>
<keyword evidence="1 2" id="KW-0597">Phosphoprotein</keyword>
<evidence type="ECO:0000313" key="4">
    <source>
        <dbReference type="EMBL" id="MCG9972328.1"/>
    </source>
</evidence>
<dbReference type="EMBL" id="JAJSON010000025">
    <property type="protein sequence ID" value="MCG9972328.1"/>
    <property type="molecule type" value="Genomic_DNA"/>
</dbReference>
<evidence type="ECO:0000259" key="3">
    <source>
        <dbReference type="PROSITE" id="PS50110"/>
    </source>
</evidence>
<dbReference type="RefSeq" id="WP_240099480.1">
    <property type="nucleotide sequence ID" value="NZ_JAJSON010000025.1"/>
</dbReference>
<dbReference type="Pfam" id="PF00072">
    <property type="entry name" value="Response_reg"/>
    <property type="match status" value="1"/>
</dbReference>